<dbReference type="AlphaFoldDB" id="A0A4S8I3X2"/>
<evidence type="ECO:0000313" key="2">
    <source>
        <dbReference type="Proteomes" id="UP000317650"/>
    </source>
</evidence>
<evidence type="ECO:0000313" key="1">
    <source>
        <dbReference type="EMBL" id="THU42618.1"/>
    </source>
</evidence>
<protein>
    <submittedName>
        <fullName evidence="1">Uncharacterized protein</fullName>
    </submittedName>
</protein>
<gene>
    <name evidence="1" type="ORF">C4D60_Mb00t20100</name>
</gene>
<reference evidence="1 2" key="1">
    <citation type="journal article" date="2019" name="Nat. Plants">
        <title>Genome sequencing of Musa balbisiana reveals subgenome evolution and function divergence in polyploid bananas.</title>
        <authorList>
            <person name="Yao X."/>
        </authorList>
    </citation>
    <scope>NUCLEOTIDE SEQUENCE [LARGE SCALE GENOMIC DNA]</scope>
    <source>
        <strain evidence="2">cv. DH-PKW</strain>
        <tissue evidence="1">Leaves</tissue>
    </source>
</reference>
<name>A0A4S8I3X2_MUSBA</name>
<keyword evidence="2" id="KW-1185">Reference proteome</keyword>
<dbReference type="EMBL" id="PYDT01000946">
    <property type="protein sequence ID" value="THU42618.1"/>
    <property type="molecule type" value="Genomic_DNA"/>
</dbReference>
<organism evidence="1 2">
    <name type="scientific">Musa balbisiana</name>
    <name type="common">Banana</name>
    <dbReference type="NCBI Taxonomy" id="52838"/>
    <lineage>
        <taxon>Eukaryota</taxon>
        <taxon>Viridiplantae</taxon>
        <taxon>Streptophyta</taxon>
        <taxon>Embryophyta</taxon>
        <taxon>Tracheophyta</taxon>
        <taxon>Spermatophyta</taxon>
        <taxon>Magnoliopsida</taxon>
        <taxon>Liliopsida</taxon>
        <taxon>Zingiberales</taxon>
        <taxon>Musaceae</taxon>
        <taxon>Musa</taxon>
    </lineage>
</organism>
<sequence>MGLIYGKLGCYVIDVAQHPQDAFCLEGQDIPQSTWLVTCLCRINLGFMSIGFMLPHPVDAVLYGGVLEERTSSNRFLDGMWIGAELDYPCWWSPPWDI</sequence>
<accession>A0A4S8I3X2</accession>
<comment type="caution">
    <text evidence="1">The sequence shown here is derived from an EMBL/GenBank/DDBJ whole genome shotgun (WGS) entry which is preliminary data.</text>
</comment>
<dbReference type="Proteomes" id="UP000317650">
    <property type="component" value="Unassembled WGS sequence"/>
</dbReference>
<proteinExistence type="predicted"/>